<keyword evidence="2" id="KW-1185">Reference proteome</keyword>
<protein>
    <submittedName>
        <fullName evidence="1">Uncharacterized protein</fullName>
    </submittedName>
</protein>
<dbReference type="Proteomes" id="UP001229836">
    <property type="component" value="Chromosome"/>
</dbReference>
<dbReference type="EMBL" id="CP125669">
    <property type="protein sequence ID" value="WHP06297.1"/>
    <property type="molecule type" value="Genomic_DNA"/>
</dbReference>
<dbReference type="RefSeq" id="WP_283267873.1">
    <property type="nucleotide sequence ID" value="NZ_CP125669.1"/>
</dbReference>
<reference evidence="1 2" key="1">
    <citation type="submission" date="2023-05" db="EMBL/GenBank/DDBJ databases">
        <title>The complete genome of Acinetobacter sp. nov KCTC 92772.</title>
        <authorList>
            <person name="Zhou G."/>
        </authorList>
    </citation>
    <scope>NUCLEOTIDE SEQUENCE [LARGE SCALE GENOMIC DNA]</scope>
    <source>
        <strain evidence="1 2">KCTC 92772</strain>
    </source>
</reference>
<name>A0ABY8S618_9GAMM</name>
<sequence length="148" mass="17791">MSKNQHLRLLEKYKEYANTEESRAVIFIKEHLRKAAGHWIDIDYCESYELSKNKFHFKLVQGGLYKRKLKPKYPPKSEFTVNGKFDEERYDQIVRAITWETAHLDIEQQKMQSIKPINFEVAGVRYDKNRNSGEKPEFVYKIKYIRLN</sequence>
<organism evidence="1 2">
    <name type="scientific">Acinetobacter corruptisaponis</name>
    <dbReference type="NCBI Taxonomy" id="3045147"/>
    <lineage>
        <taxon>Bacteria</taxon>
        <taxon>Pseudomonadati</taxon>
        <taxon>Pseudomonadota</taxon>
        <taxon>Gammaproteobacteria</taxon>
        <taxon>Moraxellales</taxon>
        <taxon>Moraxellaceae</taxon>
        <taxon>Acinetobacter</taxon>
    </lineage>
</organism>
<accession>A0ABY8S618</accession>
<evidence type="ECO:0000313" key="2">
    <source>
        <dbReference type="Proteomes" id="UP001229836"/>
    </source>
</evidence>
<evidence type="ECO:0000313" key="1">
    <source>
        <dbReference type="EMBL" id="WHP06297.1"/>
    </source>
</evidence>
<gene>
    <name evidence="1" type="ORF">QLH32_02165</name>
</gene>
<proteinExistence type="predicted"/>